<keyword evidence="3" id="KW-0863">Zinc-finger</keyword>
<evidence type="ECO:0000259" key="8">
    <source>
        <dbReference type="Pfam" id="PF09733"/>
    </source>
</evidence>
<dbReference type="InterPro" id="IPR011011">
    <property type="entry name" value="Znf_FYVE_PHD"/>
</dbReference>
<keyword evidence="6" id="KW-0804">Transcription</keyword>
<dbReference type="CDD" id="cd21552">
    <property type="entry name" value="VEFS-box_ctSUZ12-like"/>
    <property type="match status" value="1"/>
</dbReference>
<protein>
    <recommendedName>
        <fullName evidence="8">Polycomb protein VEFS-Box domain-containing protein</fullName>
    </recommendedName>
</protein>
<dbReference type="OrthoDB" id="166746at2759"/>
<organism evidence="9 10">
    <name type="scientific">Ustilaginoidea virens</name>
    <name type="common">Rice false smut fungus</name>
    <name type="synonym">Villosiclava virens</name>
    <dbReference type="NCBI Taxonomy" id="1159556"/>
    <lineage>
        <taxon>Eukaryota</taxon>
        <taxon>Fungi</taxon>
        <taxon>Dikarya</taxon>
        <taxon>Ascomycota</taxon>
        <taxon>Pezizomycotina</taxon>
        <taxon>Sordariomycetes</taxon>
        <taxon>Hypocreomycetidae</taxon>
        <taxon>Hypocreales</taxon>
        <taxon>Clavicipitaceae</taxon>
        <taxon>Ustilaginoidea</taxon>
    </lineage>
</organism>
<feature type="region of interest" description="Disordered" evidence="7">
    <location>
        <begin position="653"/>
        <end position="680"/>
    </location>
</feature>
<dbReference type="RefSeq" id="XP_042998496.1">
    <property type="nucleotide sequence ID" value="XM_043142562.1"/>
</dbReference>
<accession>A0A8E5MHS0</accession>
<keyword evidence="10" id="KW-1185">Reference proteome</keyword>
<dbReference type="CDD" id="cd15489">
    <property type="entry name" value="PHD_SF"/>
    <property type="match status" value="1"/>
</dbReference>
<feature type="region of interest" description="Disordered" evidence="7">
    <location>
        <begin position="359"/>
        <end position="378"/>
    </location>
</feature>
<evidence type="ECO:0000256" key="4">
    <source>
        <dbReference type="ARBA" id="ARBA00022833"/>
    </source>
</evidence>
<dbReference type="Pfam" id="PF09733">
    <property type="entry name" value="VEFS-Box"/>
    <property type="match status" value="1"/>
</dbReference>
<proteinExistence type="inferred from homology"/>
<dbReference type="GO" id="GO:0008270">
    <property type="term" value="F:zinc ion binding"/>
    <property type="evidence" value="ECO:0007669"/>
    <property type="project" value="UniProtKB-KW"/>
</dbReference>
<dbReference type="InterPro" id="IPR019135">
    <property type="entry name" value="Polycomb_protein_VEFS-Box"/>
</dbReference>
<evidence type="ECO:0000256" key="1">
    <source>
        <dbReference type="ARBA" id="ARBA00007416"/>
    </source>
</evidence>
<evidence type="ECO:0000256" key="2">
    <source>
        <dbReference type="ARBA" id="ARBA00022723"/>
    </source>
</evidence>
<dbReference type="SUPFAM" id="SSF57903">
    <property type="entry name" value="FYVE/PHD zinc finger"/>
    <property type="match status" value="1"/>
</dbReference>
<dbReference type="AlphaFoldDB" id="A0A8E5MHS0"/>
<evidence type="ECO:0000256" key="6">
    <source>
        <dbReference type="ARBA" id="ARBA00023163"/>
    </source>
</evidence>
<evidence type="ECO:0000256" key="5">
    <source>
        <dbReference type="ARBA" id="ARBA00023015"/>
    </source>
</evidence>
<evidence type="ECO:0000256" key="3">
    <source>
        <dbReference type="ARBA" id="ARBA00022771"/>
    </source>
</evidence>
<keyword evidence="2" id="KW-0479">Metal-binding</keyword>
<dbReference type="Proteomes" id="UP000027002">
    <property type="component" value="Chromosome 4"/>
</dbReference>
<sequence length="742" mass="82887">MTVHSPCKRTAPFLRRTWLRGVKALQESSVMGNIISSPMHKLPQVPHHGEANEARPTKRRRISSPDALDIDHLIASPRMSESGSTLRIEVLKILHKDSKRVKSYQPALPCDVLAIKARCKVTILDTSSGPPQVLHCQSQMCDLTTFKNPAGPHRVARVDLPRPFFVPHYSILINRPDDGGFDLSDSYQVLIELESANSIHWPPLDSHDFGIPAETLYSPWCTTQHWTLSSRFDAVFGRLKNPLSLSTRYPSDQSSYQTNYVMDVDLRWTAGLKTPRQLDKGSMSCITAVDPDSDLFSNNVISPLANGTVVNGINGHVDAVESPKDHEDEFGGDQTPSRSLRARAKNKVYNLKILSDQQLERDKKQRGQSPHEATSQGRVQYLLPSDQPISLDFYRCISCGAYHESMDQLRLHLQHWHPHFEYILENSNQGPLFRVSPLRELTASPQRTHCLVRTAKPFSIQTLSSGDQSWLKSRLGPDGDEPFRSPVKATLGRLSAGSPVAKVPQPATRRLRGAQVKKALVPDISLPLFHPISKARLKAGQEVPQPIPDNTWLIQKHRESISDFSDVTPAEKEYIWEWDGYILRQNITSAAYFARAWLSFVAEKAAWLVGAEHRMLEFAKHCSVLLARDVLGDEDMQQAFRCINDARTSSAVNGRGRGYGVTSPRAKDEPTKQSPRASQIRKSANGCRVCQLPVIGPRLLLCSNTACLKRLYHADCIKKDALGPVLGPGWLCNDCTNSRASD</sequence>
<dbReference type="PROSITE" id="PS01359">
    <property type="entry name" value="ZF_PHD_1"/>
    <property type="match status" value="1"/>
</dbReference>
<dbReference type="KEGG" id="uvi:66065842"/>
<reference evidence="9" key="1">
    <citation type="submission" date="2020-03" db="EMBL/GenBank/DDBJ databases">
        <title>A mixture of massive structural variations and highly conserved coding sequences in Ustilaginoidea virens genome.</title>
        <authorList>
            <person name="Zhang K."/>
            <person name="Zhao Z."/>
            <person name="Zhang Z."/>
            <person name="Li Y."/>
            <person name="Hsiang T."/>
            <person name="Sun W."/>
        </authorList>
    </citation>
    <scope>NUCLEOTIDE SEQUENCE</scope>
    <source>
        <strain evidence="9">UV-8b</strain>
    </source>
</reference>
<dbReference type="InterPro" id="IPR013083">
    <property type="entry name" value="Znf_RING/FYVE/PHD"/>
</dbReference>
<gene>
    <name evidence="9" type="ORF">UV8b_05064</name>
</gene>
<evidence type="ECO:0000313" key="9">
    <source>
        <dbReference type="EMBL" id="QUC20823.1"/>
    </source>
</evidence>
<keyword evidence="5" id="KW-0805">Transcription regulation</keyword>
<feature type="compositionally biased region" description="Polar residues" evidence="7">
    <location>
        <begin position="367"/>
        <end position="378"/>
    </location>
</feature>
<feature type="region of interest" description="Disordered" evidence="7">
    <location>
        <begin position="38"/>
        <end position="66"/>
    </location>
</feature>
<dbReference type="GeneID" id="66065842"/>
<feature type="domain" description="Polycomb protein VEFS-Box" evidence="8">
    <location>
        <begin position="549"/>
        <end position="621"/>
    </location>
</feature>
<name>A0A8E5MHS0_USTVR</name>
<feature type="compositionally biased region" description="Basic and acidic residues" evidence="7">
    <location>
        <begin position="47"/>
        <end position="56"/>
    </location>
</feature>
<dbReference type="Gene3D" id="3.30.40.10">
    <property type="entry name" value="Zinc/RING finger domain, C3HC4 (zinc finger)"/>
    <property type="match status" value="1"/>
</dbReference>
<dbReference type="InterPro" id="IPR019786">
    <property type="entry name" value="Zinc_finger_PHD-type_CS"/>
</dbReference>
<evidence type="ECO:0000256" key="7">
    <source>
        <dbReference type="SAM" id="MobiDB-lite"/>
    </source>
</evidence>
<comment type="similarity">
    <text evidence="1">Belongs to the VEFS (VRN2-EMF2-FIS2-SU(Z)12) family.</text>
</comment>
<evidence type="ECO:0000313" key="10">
    <source>
        <dbReference type="Proteomes" id="UP000027002"/>
    </source>
</evidence>
<keyword evidence="4" id="KW-0862">Zinc</keyword>
<feature type="region of interest" description="Disordered" evidence="7">
    <location>
        <begin position="321"/>
        <end position="341"/>
    </location>
</feature>
<dbReference type="EMBL" id="CP072756">
    <property type="protein sequence ID" value="QUC20823.1"/>
    <property type="molecule type" value="Genomic_DNA"/>
</dbReference>